<evidence type="ECO:0000313" key="3">
    <source>
        <dbReference type="Proteomes" id="UP001596302"/>
    </source>
</evidence>
<evidence type="ECO:0000256" key="1">
    <source>
        <dbReference type="SAM" id="MobiDB-lite"/>
    </source>
</evidence>
<reference evidence="3" key="1">
    <citation type="journal article" date="2019" name="Int. J. Syst. Evol. Microbiol.">
        <title>The Global Catalogue of Microorganisms (GCM) 10K type strain sequencing project: providing services to taxonomists for standard genome sequencing and annotation.</title>
        <authorList>
            <consortium name="The Broad Institute Genomics Platform"/>
            <consortium name="The Broad Institute Genome Sequencing Center for Infectious Disease"/>
            <person name="Wu L."/>
            <person name="Ma J."/>
        </authorList>
    </citation>
    <scope>NUCLEOTIDE SEQUENCE [LARGE SCALE GENOMIC DNA]</scope>
    <source>
        <strain evidence="3">CCM 8391</strain>
    </source>
</reference>
<feature type="region of interest" description="Disordered" evidence="1">
    <location>
        <begin position="253"/>
        <end position="273"/>
    </location>
</feature>
<evidence type="ECO:0000313" key="2">
    <source>
        <dbReference type="EMBL" id="MFC5992902.1"/>
    </source>
</evidence>
<organism evidence="2 3">
    <name type="scientific">Pseudonocardia hispaniensis</name>
    <dbReference type="NCBI Taxonomy" id="904933"/>
    <lineage>
        <taxon>Bacteria</taxon>
        <taxon>Bacillati</taxon>
        <taxon>Actinomycetota</taxon>
        <taxon>Actinomycetes</taxon>
        <taxon>Pseudonocardiales</taxon>
        <taxon>Pseudonocardiaceae</taxon>
        <taxon>Pseudonocardia</taxon>
    </lineage>
</organism>
<gene>
    <name evidence="2" type="ORF">ACFQE5_01605</name>
</gene>
<protein>
    <submittedName>
        <fullName evidence="2">Helix-turn-helix domain-containing protein</fullName>
    </submittedName>
</protein>
<feature type="region of interest" description="Disordered" evidence="1">
    <location>
        <begin position="91"/>
        <end position="158"/>
    </location>
</feature>
<dbReference type="Proteomes" id="UP001596302">
    <property type="component" value="Unassembled WGS sequence"/>
</dbReference>
<dbReference type="Gene3D" id="1.10.10.10">
    <property type="entry name" value="Winged helix-like DNA-binding domain superfamily/Winged helix DNA-binding domain"/>
    <property type="match status" value="1"/>
</dbReference>
<sequence>MSVRVMSLVWDSTVPAPERFTLLALADRADEDGRCWPSIGTLAQKCCTGESTVRRHLAALEQQRVITVQRRFNASSLYTISLDRLRELAADNKTPSQSDTPSSQSDRGCQSDTPSQSERTPPVKLSGPPSQSEHLSIIDPSVDPSGGPRKRGTRIPDDFVVTDEMKAWARTHTPLVGQAESDLFVDYWQAESGAHATKRDWRKAWQVWMRREQKRVERRRPTLRSVPAPRASDPDAAFADLRRRGAALEASRLIEPNWIEPSQPPDDPTPPREWLHARRVEWIDTHAAAIRAALANPDRRTG</sequence>
<dbReference type="InterPro" id="IPR036388">
    <property type="entry name" value="WH-like_DNA-bd_sf"/>
</dbReference>
<feature type="compositionally biased region" description="Polar residues" evidence="1">
    <location>
        <begin position="107"/>
        <end position="119"/>
    </location>
</feature>
<feature type="compositionally biased region" description="Low complexity" evidence="1">
    <location>
        <begin position="94"/>
        <end position="106"/>
    </location>
</feature>
<comment type="caution">
    <text evidence="2">The sequence shown here is derived from an EMBL/GenBank/DDBJ whole genome shotgun (WGS) entry which is preliminary data.</text>
</comment>
<proteinExistence type="predicted"/>
<keyword evidence="3" id="KW-1185">Reference proteome</keyword>
<name>A0ABW1IX39_9PSEU</name>
<dbReference type="Pfam" id="PF13730">
    <property type="entry name" value="HTH_36"/>
    <property type="match status" value="1"/>
</dbReference>
<dbReference type="EMBL" id="JBHSQW010000002">
    <property type="protein sequence ID" value="MFC5992902.1"/>
    <property type="molecule type" value="Genomic_DNA"/>
</dbReference>
<accession>A0ABW1IX39</accession>